<dbReference type="Proteomes" id="UP001144673">
    <property type="component" value="Unassembled WGS sequence"/>
</dbReference>
<dbReference type="GeneID" id="80894703"/>
<dbReference type="InterPro" id="IPR011333">
    <property type="entry name" value="SKP1/BTB/POZ_sf"/>
</dbReference>
<dbReference type="PANTHER" id="PTHR47843">
    <property type="entry name" value="BTB DOMAIN-CONTAINING PROTEIN-RELATED"/>
    <property type="match status" value="1"/>
</dbReference>
<accession>A0A9W8QJZ0</accession>
<dbReference type="EMBL" id="JAJHUN010000002">
    <property type="protein sequence ID" value="KAJ4161505.1"/>
    <property type="molecule type" value="Genomic_DNA"/>
</dbReference>
<gene>
    <name evidence="1" type="ORF">LMH87_007544</name>
</gene>
<evidence type="ECO:0000313" key="1">
    <source>
        <dbReference type="EMBL" id="KAJ4161505.1"/>
    </source>
</evidence>
<dbReference type="SUPFAM" id="SSF54695">
    <property type="entry name" value="POZ domain"/>
    <property type="match status" value="1"/>
</dbReference>
<dbReference type="AlphaFoldDB" id="A0A9W8QJZ0"/>
<reference evidence="1" key="1">
    <citation type="journal article" date="2023" name="Access Microbiol">
        <title>De-novo genome assembly for Akanthomyces muscarius, a biocontrol agent of insect agricultural pests.</title>
        <authorList>
            <person name="Erdos Z."/>
            <person name="Studholme D.J."/>
            <person name="Raymond B."/>
            <person name="Sharma M."/>
        </authorList>
    </citation>
    <scope>NUCLEOTIDE SEQUENCE</scope>
    <source>
        <strain evidence="1">Ve6</strain>
    </source>
</reference>
<keyword evidence="2" id="KW-1185">Reference proteome</keyword>
<name>A0A9W8QJZ0_AKAMU</name>
<dbReference type="RefSeq" id="XP_056057889.1">
    <property type="nucleotide sequence ID" value="XM_056199440.1"/>
</dbReference>
<evidence type="ECO:0000313" key="2">
    <source>
        <dbReference type="Proteomes" id="UP001144673"/>
    </source>
</evidence>
<dbReference type="KEGG" id="amus:LMH87_007544"/>
<sequence length="285" mass="32331">MADVPFHNILRSPRLFRFLVGPDKQEFFIHASLVASQSKVLDSLVNGAMKEAEDGCTAWENVSEDTFVRFGQYIYTGDYQGAAPLTPPVVEGLDTAAADEDPLAENLEDLCVNTPRNETTKKKSKSSPIAVAEPSSCRTNALLSTKATWSEFKSLRSYECSGGCYSLPTDNDHYSIEYEEVFLSHARVHALAEYYMIEPLAQLSLHKLHKILCHFRLYRKRKRDIVALLTFCYEEDAYPQLRDLVNAYAACYFKDLWQNAEFRDFFASRADFSLAITGNVVDRMN</sequence>
<organism evidence="1 2">
    <name type="scientific">Akanthomyces muscarius</name>
    <name type="common">Entomopathogenic fungus</name>
    <name type="synonym">Lecanicillium muscarium</name>
    <dbReference type="NCBI Taxonomy" id="2231603"/>
    <lineage>
        <taxon>Eukaryota</taxon>
        <taxon>Fungi</taxon>
        <taxon>Dikarya</taxon>
        <taxon>Ascomycota</taxon>
        <taxon>Pezizomycotina</taxon>
        <taxon>Sordariomycetes</taxon>
        <taxon>Hypocreomycetidae</taxon>
        <taxon>Hypocreales</taxon>
        <taxon>Cordycipitaceae</taxon>
        <taxon>Akanthomyces</taxon>
    </lineage>
</organism>
<evidence type="ECO:0008006" key="3">
    <source>
        <dbReference type="Google" id="ProtNLM"/>
    </source>
</evidence>
<protein>
    <recommendedName>
        <fullName evidence="3">BTB domain-containing protein</fullName>
    </recommendedName>
</protein>
<dbReference type="Gene3D" id="3.30.710.10">
    <property type="entry name" value="Potassium Channel Kv1.1, Chain A"/>
    <property type="match status" value="1"/>
</dbReference>
<comment type="caution">
    <text evidence="1">The sequence shown here is derived from an EMBL/GenBank/DDBJ whole genome shotgun (WGS) entry which is preliminary data.</text>
</comment>
<proteinExistence type="predicted"/>